<evidence type="ECO:0000256" key="5">
    <source>
        <dbReference type="SAM" id="MobiDB-lite"/>
    </source>
</evidence>
<keyword evidence="3" id="KW-0378">Hydrolase</keyword>
<evidence type="ECO:0000259" key="6">
    <source>
        <dbReference type="PROSITE" id="PS50054"/>
    </source>
</evidence>
<proteinExistence type="inferred from homology"/>
<dbReference type="InterPro" id="IPR044506">
    <property type="entry name" value="CDC14_C"/>
</dbReference>
<dbReference type="PROSITE" id="PS50054">
    <property type="entry name" value="TYR_PHOSPHATASE_DUAL"/>
    <property type="match status" value="1"/>
</dbReference>
<feature type="compositionally biased region" description="Polar residues" evidence="5">
    <location>
        <begin position="544"/>
        <end position="558"/>
    </location>
</feature>
<dbReference type="Pfam" id="PF14671">
    <property type="entry name" value="DSPn"/>
    <property type="match status" value="1"/>
</dbReference>
<dbReference type="InterPro" id="IPR000387">
    <property type="entry name" value="Tyr_Pase_dom"/>
</dbReference>
<keyword evidence="10" id="KW-1185">Reference proteome</keyword>
<evidence type="ECO:0000313" key="10">
    <source>
        <dbReference type="Proteomes" id="UP000324832"/>
    </source>
</evidence>
<dbReference type="PANTHER" id="PTHR23339">
    <property type="entry name" value="TYROSINE SPECIFIC PROTEIN PHOSPHATASE AND DUAL SPECIFICITY PROTEIN PHOSPHATASE"/>
    <property type="match status" value="1"/>
</dbReference>
<dbReference type="Pfam" id="PF22785">
    <property type="entry name" value="Tc-R-P"/>
    <property type="match status" value="1"/>
</dbReference>
<dbReference type="EC" id="3.1.3.48" evidence="2"/>
<comment type="similarity">
    <text evidence="1">Belongs to the protein-tyrosine phosphatase family. Non-receptor class CDC14 subfamily.</text>
</comment>
<dbReference type="InterPro" id="IPR050561">
    <property type="entry name" value="PTP"/>
</dbReference>
<evidence type="ECO:0000256" key="1">
    <source>
        <dbReference type="ARBA" id="ARBA00007315"/>
    </source>
</evidence>
<feature type="compositionally biased region" description="Polar residues" evidence="5">
    <location>
        <begin position="322"/>
        <end position="332"/>
    </location>
</feature>
<feature type="compositionally biased region" description="Polar residues" evidence="5">
    <location>
        <begin position="304"/>
        <end position="315"/>
    </location>
</feature>
<evidence type="ECO:0000256" key="2">
    <source>
        <dbReference type="ARBA" id="ARBA00013064"/>
    </source>
</evidence>
<feature type="region of interest" description="Disordered" evidence="5">
    <location>
        <begin position="542"/>
        <end position="598"/>
    </location>
</feature>
<dbReference type="InterPro" id="IPR000242">
    <property type="entry name" value="PTP_cat"/>
</dbReference>
<protein>
    <recommendedName>
        <fullName evidence="2">protein-tyrosine-phosphatase</fullName>
        <ecNumber evidence="2">3.1.3.48</ecNumber>
    </recommendedName>
</protein>
<feature type="region of interest" description="Disordered" evidence="5">
    <location>
        <begin position="304"/>
        <end position="337"/>
    </location>
</feature>
<accession>A0A5E4QMN0</accession>
<dbReference type="PROSITE" id="PS50055">
    <property type="entry name" value="TYR_PHOSPHATASE_PTP"/>
    <property type="match status" value="1"/>
</dbReference>
<dbReference type="EMBL" id="FZQP02003889">
    <property type="protein sequence ID" value="VVC98938.1"/>
    <property type="molecule type" value="Genomic_DNA"/>
</dbReference>
<dbReference type="PROSITE" id="PS50056">
    <property type="entry name" value="TYR_PHOSPHATASE_2"/>
    <property type="match status" value="1"/>
</dbReference>
<dbReference type="FunFam" id="3.90.190.10:FF:000006">
    <property type="entry name" value="Dual specificity protein phosphatase CDC14B"/>
    <property type="match status" value="1"/>
</dbReference>
<feature type="region of interest" description="Disordered" evidence="5">
    <location>
        <begin position="615"/>
        <end position="649"/>
    </location>
</feature>
<feature type="domain" description="Tyrosine-protein phosphatase" evidence="6">
    <location>
        <begin position="129"/>
        <end position="273"/>
    </location>
</feature>
<name>A0A5E4QMN0_9NEOP</name>
<dbReference type="InterPro" id="IPR020422">
    <property type="entry name" value="TYR_PHOSPHATASE_DUAL_dom"/>
</dbReference>
<feature type="domain" description="Tyrosine specific protein phosphatases" evidence="8">
    <location>
        <begin position="198"/>
        <end position="260"/>
    </location>
</feature>
<evidence type="ECO:0000259" key="7">
    <source>
        <dbReference type="PROSITE" id="PS50055"/>
    </source>
</evidence>
<dbReference type="GO" id="GO:0009653">
    <property type="term" value="P:anatomical structure morphogenesis"/>
    <property type="evidence" value="ECO:0007669"/>
    <property type="project" value="UniProtKB-ARBA"/>
</dbReference>
<dbReference type="SUPFAM" id="SSF52799">
    <property type="entry name" value="(Phosphotyrosine protein) phosphatases II"/>
    <property type="match status" value="2"/>
</dbReference>
<evidence type="ECO:0000256" key="3">
    <source>
        <dbReference type="ARBA" id="ARBA00022801"/>
    </source>
</evidence>
<dbReference type="InterPro" id="IPR029021">
    <property type="entry name" value="Prot-tyrosine_phosphatase-like"/>
</dbReference>
<dbReference type="PROSITE" id="PS00383">
    <property type="entry name" value="TYR_PHOSPHATASE_1"/>
    <property type="match status" value="1"/>
</dbReference>
<gene>
    <name evidence="9" type="ORF">LSINAPIS_LOCUS9914</name>
</gene>
<organism evidence="9 10">
    <name type="scientific">Leptidea sinapis</name>
    <dbReference type="NCBI Taxonomy" id="189913"/>
    <lineage>
        <taxon>Eukaryota</taxon>
        <taxon>Metazoa</taxon>
        <taxon>Ecdysozoa</taxon>
        <taxon>Arthropoda</taxon>
        <taxon>Hexapoda</taxon>
        <taxon>Insecta</taxon>
        <taxon>Pterygota</taxon>
        <taxon>Neoptera</taxon>
        <taxon>Endopterygota</taxon>
        <taxon>Lepidoptera</taxon>
        <taxon>Glossata</taxon>
        <taxon>Ditrysia</taxon>
        <taxon>Papilionoidea</taxon>
        <taxon>Pieridae</taxon>
        <taxon>Dismorphiinae</taxon>
        <taxon>Leptidea</taxon>
    </lineage>
</organism>
<evidence type="ECO:0000256" key="4">
    <source>
        <dbReference type="ARBA" id="ARBA00022912"/>
    </source>
</evidence>
<feature type="region of interest" description="Disordered" evidence="5">
    <location>
        <begin position="712"/>
        <end position="735"/>
    </location>
</feature>
<feature type="domain" description="Tyrosine-protein phosphatase" evidence="7">
    <location>
        <begin position="1"/>
        <end position="226"/>
    </location>
</feature>
<keyword evidence="4" id="KW-0904">Protein phosphatase</keyword>
<dbReference type="Proteomes" id="UP000324832">
    <property type="component" value="Unassembled WGS sequence"/>
</dbReference>
<dbReference type="CDD" id="cd14499">
    <property type="entry name" value="CDC14_C"/>
    <property type="match status" value="1"/>
</dbReference>
<dbReference type="InterPro" id="IPR029260">
    <property type="entry name" value="DSPn"/>
</dbReference>
<dbReference type="AlphaFoldDB" id="A0A5E4QMN0"/>
<reference evidence="9 10" key="1">
    <citation type="submission" date="2017-07" db="EMBL/GenBank/DDBJ databases">
        <authorList>
            <person name="Talla V."/>
            <person name="Backstrom N."/>
        </authorList>
    </citation>
    <scope>NUCLEOTIDE SEQUENCE [LARGE SCALE GENOMIC DNA]</scope>
</reference>
<evidence type="ECO:0000259" key="8">
    <source>
        <dbReference type="PROSITE" id="PS50056"/>
    </source>
</evidence>
<dbReference type="CDD" id="cd17657">
    <property type="entry name" value="CDC14_N"/>
    <property type="match status" value="1"/>
</dbReference>
<dbReference type="GO" id="GO:0048666">
    <property type="term" value="P:neuron development"/>
    <property type="evidence" value="ECO:0007669"/>
    <property type="project" value="UniProtKB-ARBA"/>
</dbReference>
<dbReference type="GO" id="GO:0004725">
    <property type="term" value="F:protein tyrosine phosphatase activity"/>
    <property type="evidence" value="ECO:0007669"/>
    <property type="project" value="UniProtKB-EC"/>
</dbReference>
<evidence type="ECO:0000313" key="9">
    <source>
        <dbReference type="EMBL" id="VVC98938.1"/>
    </source>
</evidence>
<dbReference type="Gene3D" id="3.90.190.10">
    <property type="entry name" value="Protein tyrosine phosphatase superfamily"/>
    <property type="match status" value="2"/>
</dbReference>
<sequence length="745" mass="84605">MTRNPDILFITEYIKNVLYFATVRHGRTLTNSNDTHYFCVDKELIYENYYSDFGPLNLGCVYKYCIILHEKLKEYLNKQVIVHYTSIDPKKKTNAAPFQDASQGDSNYTISLLDCLEAVVTARDLGFFNFQDFDYEEYERLDKIQGGDLNWIVPENNVKIVIRLNKKLYDGNVFNNVGITHYDLYFPDGTCPPRHILLKFLQIAEDSQCGIGVHCKAGLGRTGSLIGSYLIKHYRMTAHEAIAWMRICRPGSVIGQQQEWLEKMEPWLKKQGNLYRKRTYDNINRLPIHEYGVYSLAQKNLRQQPVGSRKPSQPIQRPIRSDTLSTARQQASKTREDEEDEIFLTSCDLTVQPKEPLTQLKGCIIKNTTISEDIDSNNVNRTFWKKCLCCEQCIQLINDSFWTLAISCAKITPAGWQYFVCCSLIDKVGPLIANSTVDSNKTSEKKFEWNVKVRNNQTSPQRRVQSMAGSRPCSGGDDPRALRIAGKCSTARFRDKNTNFLMRSTIYGDRFKNISSAITVKPPCTYRASVFAHRKEIDLERRTPSSFDTASKYLSQPPNRRKLGRSPSPSPTRMGLEQTRATNTFFNNTNDRPGTRESKSALIEALSRLKLTGTRDGSIGAASLGARRDAPAPSRPAPSVRSDERPLATQGDMLNSIKFQRRWRETLNTEQVCSVKDKPSVRNVPSKVGEDAAVIARRPSILPGFPSRYYLGSKEQTTPSKGFVTSRPGSPTGRRIQMPFFKNPL</sequence>
<dbReference type="InterPro" id="IPR016130">
    <property type="entry name" value="Tyr_Pase_AS"/>
</dbReference>